<evidence type="ECO:0000259" key="1">
    <source>
        <dbReference type="PROSITE" id="PS50404"/>
    </source>
</evidence>
<accession>A0A067SPQ2</accession>
<dbReference type="SUPFAM" id="SSF47616">
    <property type="entry name" value="GST C-terminal domain-like"/>
    <property type="match status" value="1"/>
</dbReference>
<dbReference type="Proteomes" id="UP000027222">
    <property type="component" value="Unassembled WGS sequence"/>
</dbReference>
<dbReference type="Pfam" id="PF13409">
    <property type="entry name" value="GST_N_2"/>
    <property type="match status" value="1"/>
</dbReference>
<name>A0A067SPQ2_GALM3</name>
<dbReference type="AlphaFoldDB" id="A0A067SPQ2"/>
<proteinExistence type="predicted"/>
<reference evidence="3" key="1">
    <citation type="journal article" date="2014" name="Proc. Natl. Acad. Sci. U.S.A.">
        <title>Extensive sampling of basidiomycete genomes demonstrates inadequacy of the white-rot/brown-rot paradigm for wood decay fungi.</title>
        <authorList>
            <person name="Riley R."/>
            <person name="Salamov A.A."/>
            <person name="Brown D.W."/>
            <person name="Nagy L.G."/>
            <person name="Floudas D."/>
            <person name="Held B.W."/>
            <person name="Levasseur A."/>
            <person name="Lombard V."/>
            <person name="Morin E."/>
            <person name="Otillar R."/>
            <person name="Lindquist E.A."/>
            <person name="Sun H."/>
            <person name="LaButti K.M."/>
            <person name="Schmutz J."/>
            <person name="Jabbour D."/>
            <person name="Luo H."/>
            <person name="Baker S.E."/>
            <person name="Pisabarro A.G."/>
            <person name="Walton J.D."/>
            <person name="Blanchette R.A."/>
            <person name="Henrissat B."/>
            <person name="Martin F."/>
            <person name="Cullen D."/>
            <person name="Hibbett D.S."/>
            <person name="Grigoriev I.V."/>
        </authorList>
    </citation>
    <scope>NUCLEOTIDE SEQUENCE [LARGE SCALE GENOMIC DNA]</scope>
    <source>
        <strain evidence="3">CBS 339.88</strain>
    </source>
</reference>
<protein>
    <recommendedName>
        <fullName evidence="1">GST N-terminal domain-containing protein</fullName>
    </recommendedName>
</protein>
<dbReference type="InterPro" id="IPR036282">
    <property type="entry name" value="Glutathione-S-Trfase_C_sf"/>
</dbReference>
<gene>
    <name evidence="2" type="ORF">GALMADRAFT_73344</name>
</gene>
<dbReference type="SUPFAM" id="SSF52833">
    <property type="entry name" value="Thioredoxin-like"/>
    <property type="match status" value="1"/>
</dbReference>
<evidence type="ECO:0000313" key="3">
    <source>
        <dbReference type="Proteomes" id="UP000027222"/>
    </source>
</evidence>
<dbReference type="InterPro" id="IPR004045">
    <property type="entry name" value="Glutathione_S-Trfase_N"/>
</dbReference>
<dbReference type="Pfam" id="PF22041">
    <property type="entry name" value="GST_C_7"/>
    <property type="match status" value="1"/>
</dbReference>
<sequence>MTIIFYDIPSTLPENAWSLNTWKVRYCLNYKGIAYRTEWVEYPDIESHCKKLGIKPTDKRDDGSDEYTLPAIHDPSTGVYLAESILIADYLDKTYPDTPPVLPAHTLGLQVAFVEAFGNSLKGLAGFILPNVCSALNPPSMQYFRRTREAAFGKKLEDLVPQGETAVQKWATFKESLGKADSWYATMDSKLEGELKNTQFLMGDTLSFADINIAGYLIWLRIVWGEDNERWQEMLTWHGGRWKGLMEKLKKYETVV</sequence>
<keyword evidence="3" id="KW-1185">Reference proteome</keyword>
<dbReference type="OrthoDB" id="4951845at2759"/>
<dbReference type="InterPro" id="IPR036249">
    <property type="entry name" value="Thioredoxin-like_sf"/>
</dbReference>
<feature type="domain" description="GST N-terminal" evidence="1">
    <location>
        <begin position="8"/>
        <end position="99"/>
    </location>
</feature>
<organism evidence="2 3">
    <name type="scientific">Galerina marginata (strain CBS 339.88)</name>
    <dbReference type="NCBI Taxonomy" id="685588"/>
    <lineage>
        <taxon>Eukaryota</taxon>
        <taxon>Fungi</taxon>
        <taxon>Dikarya</taxon>
        <taxon>Basidiomycota</taxon>
        <taxon>Agaricomycotina</taxon>
        <taxon>Agaricomycetes</taxon>
        <taxon>Agaricomycetidae</taxon>
        <taxon>Agaricales</taxon>
        <taxon>Agaricineae</taxon>
        <taxon>Strophariaceae</taxon>
        <taxon>Galerina</taxon>
    </lineage>
</organism>
<dbReference type="STRING" id="685588.A0A067SPQ2"/>
<dbReference type="HOGENOM" id="CLU_011226_4_0_1"/>
<dbReference type="Gene3D" id="1.20.1050.10">
    <property type="match status" value="1"/>
</dbReference>
<evidence type="ECO:0000313" key="2">
    <source>
        <dbReference type="EMBL" id="KDR72915.1"/>
    </source>
</evidence>
<dbReference type="InterPro" id="IPR054416">
    <property type="entry name" value="GST_UstS-like_C"/>
</dbReference>
<dbReference type="PROSITE" id="PS50404">
    <property type="entry name" value="GST_NTER"/>
    <property type="match status" value="1"/>
</dbReference>
<dbReference type="EMBL" id="KL142387">
    <property type="protein sequence ID" value="KDR72915.1"/>
    <property type="molecule type" value="Genomic_DNA"/>
</dbReference>
<dbReference type="Gene3D" id="3.40.30.10">
    <property type="entry name" value="Glutaredoxin"/>
    <property type="match status" value="1"/>
</dbReference>